<dbReference type="Proteomes" id="UP001260534">
    <property type="component" value="Unassembled WGS sequence"/>
</dbReference>
<reference evidence="1 2" key="1">
    <citation type="submission" date="2023-01" db="EMBL/GenBank/DDBJ databases">
        <title>Xanthomonas hawaiianensis sp. nov. isolated from Araceae family in Hawaii.</title>
        <authorList>
            <person name="Chunag S.-C."/>
            <person name="Dobhal S."/>
            <person name="Alvarez A."/>
            <person name="Arif M."/>
        </authorList>
    </citation>
    <scope>NUCLEOTIDE SEQUENCE [LARGE SCALE GENOMIC DNA]</scope>
    <source>
        <strain evidence="1 2">A2111</strain>
    </source>
</reference>
<sequence>MAITPKLSAQTRSIPLDAFLEKARSTVDVQDPESALALADDLASLAMNETLVTDAIEAQVNGFLTGTRQISYTPQSIILGGGDEFYVRANIWTPPRLSGAIKEQEERIFSYNLAHDHNFAFLTVGYFGAGYSTEIFDYDPKKITGYIGEKVDITPLEKTTLPKGKVMFYRMRRDIHIQHPPEELSISLNLMIISPESQHTEQYFFDTNAGVISGIPEAAYVYRHASLATLLGEVGNETSLPLLHSLLENQPNRRVRISALQSIYRLHERLNQSTTIASKFVDDQDTLVADAARRLSNGEQFGADLDLALAADLYKRD</sequence>
<evidence type="ECO:0000313" key="1">
    <source>
        <dbReference type="EMBL" id="MDS9992860.1"/>
    </source>
</evidence>
<comment type="caution">
    <text evidence="1">The sequence shown here is derived from an EMBL/GenBank/DDBJ whole genome shotgun (WGS) entry which is preliminary data.</text>
</comment>
<dbReference type="EMBL" id="JAQMHB010000001">
    <property type="protein sequence ID" value="MDS9992860.1"/>
    <property type="molecule type" value="Genomic_DNA"/>
</dbReference>
<dbReference type="RefSeq" id="WP_209229076.1">
    <property type="nucleotide sequence ID" value="NZ_JAGHXG010000003.1"/>
</dbReference>
<accession>A0ABU2I3Y5</accession>
<gene>
    <name evidence="1" type="ORF">PNQ69_08750</name>
</gene>
<evidence type="ECO:0008006" key="3">
    <source>
        <dbReference type="Google" id="ProtNLM"/>
    </source>
</evidence>
<keyword evidence="2" id="KW-1185">Reference proteome</keyword>
<proteinExistence type="predicted"/>
<name>A0ABU2I3Y5_9XANT</name>
<organism evidence="1 2">
    <name type="scientific">Xanthomonas hawaiiensis</name>
    <dbReference type="NCBI Taxonomy" id="3003247"/>
    <lineage>
        <taxon>Bacteria</taxon>
        <taxon>Pseudomonadati</taxon>
        <taxon>Pseudomonadota</taxon>
        <taxon>Gammaproteobacteria</taxon>
        <taxon>Lysobacterales</taxon>
        <taxon>Lysobacteraceae</taxon>
        <taxon>Xanthomonas</taxon>
    </lineage>
</organism>
<protein>
    <recommendedName>
        <fullName evidence="3">HEAT repeat domain-containing protein</fullName>
    </recommendedName>
</protein>
<evidence type="ECO:0000313" key="2">
    <source>
        <dbReference type="Proteomes" id="UP001260534"/>
    </source>
</evidence>